<gene>
    <name evidence="1" type="ORF">HPB50_026459</name>
</gene>
<dbReference type="Proteomes" id="UP000821845">
    <property type="component" value="Chromosome 2"/>
</dbReference>
<sequence>MSGLTKLLEQVEDLHHAIYADDVTLWPFCGSDGTIQYGCNKRLRSYPTMLDGAASLVPPHQSELLVFRLRSKNPPPDIKVLVEGALIPQVERAPILGFYVQADGNAGHTISLLPRQTEQIIAIFSVA</sequence>
<dbReference type="EMBL" id="CM023482">
    <property type="protein sequence ID" value="KAH6940263.1"/>
    <property type="molecule type" value="Genomic_DNA"/>
</dbReference>
<name>A0ACB7T2C7_HYAAI</name>
<accession>A0ACB7T2C7</accession>
<evidence type="ECO:0000313" key="2">
    <source>
        <dbReference type="Proteomes" id="UP000821845"/>
    </source>
</evidence>
<proteinExistence type="predicted"/>
<protein>
    <submittedName>
        <fullName evidence="1">Uncharacterized protein</fullName>
    </submittedName>
</protein>
<evidence type="ECO:0000313" key="1">
    <source>
        <dbReference type="EMBL" id="KAH6940263.1"/>
    </source>
</evidence>
<reference evidence="1" key="1">
    <citation type="submission" date="2020-05" db="EMBL/GenBank/DDBJ databases">
        <title>Large-scale comparative analyses of tick genomes elucidate their genetic diversity and vector capacities.</title>
        <authorList>
            <person name="Jia N."/>
            <person name="Wang J."/>
            <person name="Shi W."/>
            <person name="Du L."/>
            <person name="Sun Y."/>
            <person name="Zhan W."/>
            <person name="Jiang J."/>
            <person name="Wang Q."/>
            <person name="Zhang B."/>
            <person name="Ji P."/>
            <person name="Sakyi L.B."/>
            <person name="Cui X."/>
            <person name="Yuan T."/>
            <person name="Jiang B."/>
            <person name="Yang W."/>
            <person name="Lam T.T.-Y."/>
            <person name="Chang Q."/>
            <person name="Ding S."/>
            <person name="Wang X."/>
            <person name="Zhu J."/>
            <person name="Ruan X."/>
            <person name="Zhao L."/>
            <person name="Wei J."/>
            <person name="Que T."/>
            <person name="Du C."/>
            <person name="Cheng J."/>
            <person name="Dai P."/>
            <person name="Han X."/>
            <person name="Huang E."/>
            <person name="Gao Y."/>
            <person name="Liu J."/>
            <person name="Shao H."/>
            <person name="Ye R."/>
            <person name="Li L."/>
            <person name="Wei W."/>
            <person name="Wang X."/>
            <person name="Wang C."/>
            <person name="Yang T."/>
            <person name="Huo Q."/>
            <person name="Li W."/>
            <person name="Guo W."/>
            <person name="Chen H."/>
            <person name="Zhou L."/>
            <person name="Ni X."/>
            <person name="Tian J."/>
            <person name="Zhou Y."/>
            <person name="Sheng Y."/>
            <person name="Liu T."/>
            <person name="Pan Y."/>
            <person name="Xia L."/>
            <person name="Li J."/>
            <person name="Zhao F."/>
            <person name="Cao W."/>
        </authorList>
    </citation>
    <scope>NUCLEOTIDE SEQUENCE</scope>
    <source>
        <strain evidence="1">Hyas-2018</strain>
    </source>
</reference>
<comment type="caution">
    <text evidence="1">The sequence shown here is derived from an EMBL/GenBank/DDBJ whole genome shotgun (WGS) entry which is preliminary data.</text>
</comment>
<organism evidence="1 2">
    <name type="scientific">Hyalomma asiaticum</name>
    <name type="common">Tick</name>
    <dbReference type="NCBI Taxonomy" id="266040"/>
    <lineage>
        <taxon>Eukaryota</taxon>
        <taxon>Metazoa</taxon>
        <taxon>Ecdysozoa</taxon>
        <taxon>Arthropoda</taxon>
        <taxon>Chelicerata</taxon>
        <taxon>Arachnida</taxon>
        <taxon>Acari</taxon>
        <taxon>Parasitiformes</taxon>
        <taxon>Ixodida</taxon>
        <taxon>Ixodoidea</taxon>
        <taxon>Ixodidae</taxon>
        <taxon>Hyalomminae</taxon>
        <taxon>Hyalomma</taxon>
    </lineage>
</organism>
<keyword evidence="2" id="KW-1185">Reference proteome</keyword>